<organism evidence="2 3">
    <name type="scientific">Trinickia dinghuensis</name>
    <dbReference type="NCBI Taxonomy" id="2291023"/>
    <lineage>
        <taxon>Bacteria</taxon>
        <taxon>Pseudomonadati</taxon>
        <taxon>Pseudomonadota</taxon>
        <taxon>Betaproteobacteria</taxon>
        <taxon>Burkholderiales</taxon>
        <taxon>Burkholderiaceae</taxon>
        <taxon>Trinickia</taxon>
    </lineage>
</organism>
<gene>
    <name evidence="2" type="ORF">DWV00_00965</name>
</gene>
<evidence type="ECO:0000313" key="3">
    <source>
        <dbReference type="Proteomes" id="UP000256838"/>
    </source>
</evidence>
<keyword evidence="3" id="KW-1185">Reference proteome</keyword>
<protein>
    <submittedName>
        <fullName evidence="2">Uncharacterized protein</fullName>
    </submittedName>
</protein>
<feature type="compositionally biased region" description="Basic and acidic residues" evidence="1">
    <location>
        <begin position="48"/>
        <end position="58"/>
    </location>
</feature>
<dbReference type="EMBL" id="QRGA01000001">
    <property type="protein sequence ID" value="RDV00403.1"/>
    <property type="molecule type" value="Genomic_DNA"/>
</dbReference>
<comment type="caution">
    <text evidence="2">The sequence shown here is derived from an EMBL/GenBank/DDBJ whole genome shotgun (WGS) entry which is preliminary data.</text>
</comment>
<evidence type="ECO:0000256" key="1">
    <source>
        <dbReference type="SAM" id="MobiDB-lite"/>
    </source>
</evidence>
<reference evidence="2 3" key="1">
    <citation type="submission" date="2018-08" db="EMBL/GenBank/DDBJ databases">
        <title>Paraburkholderia sp. DHOM06 isolated from forest soil.</title>
        <authorList>
            <person name="Gao Z.-H."/>
            <person name="Qiu L.-H."/>
        </authorList>
    </citation>
    <scope>NUCLEOTIDE SEQUENCE [LARGE SCALE GENOMIC DNA]</scope>
    <source>
        <strain evidence="2 3">DHOM06</strain>
    </source>
</reference>
<dbReference type="Proteomes" id="UP000256838">
    <property type="component" value="Unassembled WGS sequence"/>
</dbReference>
<sequence>MRPPFAELTKAVVIFVTAFCGNVNATAPSRILDETVQVNPSESPIAVKSERRTGERARRVVVASHSHREERMDRRRAAETLADDNRELLSPSSDHYIMPRTLFGAGSIALSALGDGAPDFVARS</sequence>
<name>A0A3D8K5T8_9BURK</name>
<proteinExistence type="predicted"/>
<evidence type="ECO:0000313" key="2">
    <source>
        <dbReference type="EMBL" id="RDV00403.1"/>
    </source>
</evidence>
<accession>A0A3D8K5T8</accession>
<dbReference type="AlphaFoldDB" id="A0A3D8K5T8"/>
<feature type="region of interest" description="Disordered" evidence="1">
    <location>
        <begin position="43"/>
        <end position="74"/>
    </location>
</feature>